<keyword evidence="3" id="KW-1185">Reference proteome</keyword>
<evidence type="ECO:0000313" key="2">
    <source>
        <dbReference type="EMBL" id="CAI9596942.1"/>
    </source>
</evidence>
<feature type="region of interest" description="Disordered" evidence="1">
    <location>
        <begin position="34"/>
        <end position="62"/>
    </location>
</feature>
<dbReference type="Proteomes" id="UP001162483">
    <property type="component" value="Unassembled WGS sequence"/>
</dbReference>
<accession>A0ABN9FJ58</accession>
<evidence type="ECO:0000256" key="1">
    <source>
        <dbReference type="SAM" id="MobiDB-lite"/>
    </source>
</evidence>
<comment type="caution">
    <text evidence="2">The sequence shown here is derived from an EMBL/GenBank/DDBJ whole genome shotgun (WGS) entry which is preliminary data.</text>
</comment>
<name>A0ABN9FJ58_9NEOB</name>
<organism evidence="2 3">
    <name type="scientific">Staurois parvus</name>
    <dbReference type="NCBI Taxonomy" id="386267"/>
    <lineage>
        <taxon>Eukaryota</taxon>
        <taxon>Metazoa</taxon>
        <taxon>Chordata</taxon>
        <taxon>Craniata</taxon>
        <taxon>Vertebrata</taxon>
        <taxon>Euteleostomi</taxon>
        <taxon>Amphibia</taxon>
        <taxon>Batrachia</taxon>
        <taxon>Anura</taxon>
        <taxon>Neobatrachia</taxon>
        <taxon>Ranoidea</taxon>
        <taxon>Ranidae</taxon>
        <taxon>Staurois</taxon>
    </lineage>
</organism>
<gene>
    <name evidence="2" type="ORF">SPARVUS_LOCUS12158630</name>
</gene>
<proteinExistence type="predicted"/>
<evidence type="ECO:0000313" key="3">
    <source>
        <dbReference type="Proteomes" id="UP001162483"/>
    </source>
</evidence>
<sequence length="76" mass="8282">MVDFCTNQTRMDPFSTEGWSGIWLGRMKILRPHVVGNDPAGQSNDDPDEPPQGTGTGIPRAARMEKLLTGDTGEHS</sequence>
<dbReference type="EMBL" id="CATNWA010016989">
    <property type="protein sequence ID" value="CAI9596942.1"/>
    <property type="molecule type" value="Genomic_DNA"/>
</dbReference>
<protein>
    <submittedName>
        <fullName evidence="2">Uncharacterized protein</fullName>
    </submittedName>
</protein>
<reference evidence="2" key="1">
    <citation type="submission" date="2023-05" db="EMBL/GenBank/DDBJ databases">
        <authorList>
            <person name="Stuckert A."/>
        </authorList>
    </citation>
    <scope>NUCLEOTIDE SEQUENCE</scope>
</reference>